<dbReference type="Gene3D" id="3.30.40.10">
    <property type="entry name" value="Zinc/RING finger domain, C3HC4 (zinc finger)"/>
    <property type="match status" value="2"/>
</dbReference>
<dbReference type="InterPro" id="IPR050701">
    <property type="entry name" value="Histone_Mod_Regulator"/>
</dbReference>
<dbReference type="Pfam" id="PF13831">
    <property type="entry name" value="PHD_2"/>
    <property type="match status" value="1"/>
</dbReference>
<evidence type="ECO:0000256" key="8">
    <source>
        <dbReference type="SAM" id="Coils"/>
    </source>
</evidence>
<evidence type="ECO:0000256" key="2">
    <source>
        <dbReference type="ARBA" id="ARBA00022723"/>
    </source>
</evidence>
<dbReference type="PROSITE" id="PS50016">
    <property type="entry name" value="ZF_PHD_2"/>
    <property type="match status" value="1"/>
</dbReference>
<keyword evidence="2" id="KW-0479">Metal-binding</keyword>
<keyword evidence="3" id="KW-0677">Repeat</keyword>
<dbReference type="GO" id="GO:0008270">
    <property type="term" value="F:zinc ion binding"/>
    <property type="evidence" value="ECO:0007669"/>
    <property type="project" value="UniProtKB-KW"/>
</dbReference>
<feature type="domain" description="PHD-type" evidence="10">
    <location>
        <begin position="249"/>
        <end position="299"/>
    </location>
</feature>
<comment type="subcellular location">
    <subcellularLocation>
        <location evidence="1">Nucleus</location>
    </subcellularLocation>
</comment>
<dbReference type="InterPro" id="IPR013083">
    <property type="entry name" value="Znf_RING/FYVE/PHD"/>
</dbReference>
<dbReference type="Proteomes" id="UP000242525">
    <property type="component" value="Unassembled WGS sequence"/>
</dbReference>
<dbReference type="InterPro" id="IPR011011">
    <property type="entry name" value="Znf_FYVE_PHD"/>
</dbReference>
<dbReference type="InterPro" id="IPR001965">
    <property type="entry name" value="Znf_PHD"/>
</dbReference>
<dbReference type="AlphaFoldDB" id="A0A0J9X986"/>
<feature type="compositionally biased region" description="Polar residues" evidence="9">
    <location>
        <begin position="829"/>
        <end position="852"/>
    </location>
</feature>
<dbReference type="PANTHER" id="PTHR13793">
    <property type="entry name" value="PHD FINGER PROTEINS"/>
    <property type="match status" value="1"/>
</dbReference>
<feature type="region of interest" description="Disordered" evidence="9">
    <location>
        <begin position="752"/>
        <end position="865"/>
    </location>
</feature>
<evidence type="ECO:0000256" key="4">
    <source>
        <dbReference type="ARBA" id="ARBA00022771"/>
    </source>
</evidence>
<dbReference type="SUPFAM" id="SSF57903">
    <property type="entry name" value="FYVE/PHD zinc finger"/>
    <property type="match status" value="1"/>
</dbReference>
<feature type="compositionally biased region" description="Low complexity" evidence="9">
    <location>
        <begin position="766"/>
        <end position="778"/>
    </location>
</feature>
<dbReference type="EMBL" id="CCBN010000006">
    <property type="protein sequence ID" value="CDO53809.1"/>
    <property type="molecule type" value="Genomic_DNA"/>
</dbReference>
<dbReference type="InterPro" id="IPR019787">
    <property type="entry name" value="Znf_PHD-finger"/>
</dbReference>
<dbReference type="PROSITE" id="PS51805">
    <property type="entry name" value="EPHD"/>
    <property type="match status" value="1"/>
</dbReference>
<dbReference type="Pfam" id="PF13832">
    <property type="entry name" value="zf-HC5HC2H_2"/>
    <property type="match status" value="1"/>
</dbReference>
<keyword evidence="5" id="KW-0862">Zinc</keyword>
<dbReference type="FunFam" id="3.30.40.10:FF:000008">
    <property type="entry name" value="Bromodomain containing 1, isoform CRA_a"/>
    <property type="match status" value="1"/>
</dbReference>
<dbReference type="Pfam" id="PF10513">
    <property type="entry name" value="EPL1"/>
    <property type="match status" value="1"/>
</dbReference>
<dbReference type="STRING" id="1173061.A0A0J9X986"/>
<comment type="caution">
    <text evidence="12">The sequence shown here is derived from an EMBL/GenBank/DDBJ whole genome shotgun (WGS) entry which is preliminary data.</text>
</comment>
<keyword evidence="13" id="KW-1185">Reference proteome</keyword>
<organism evidence="12 13">
    <name type="scientific">Geotrichum candidum</name>
    <name type="common">Oospora lactis</name>
    <name type="synonym">Dipodascus geotrichum</name>
    <dbReference type="NCBI Taxonomy" id="1173061"/>
    <lineage>
        <taxon>Eukaryota</taxon>
        <taxon>Fungi</taxon>
        <taxon>Dikarya</taxon>
        <taxon>Ascomycota</taxon>
        <taxon>Saccharomycotina</taxon>
        <taxon>Dipodascomycetes</taxon>
        <taxon>Dipodascales</taxon>
        <taxon>Dipodascaceae</taxon>
        <taxon>Geotrichum</taxon>
    </lineage>
</organism>
<dbReference type="OrthoDB" id="20839at2759"/>
<evidence type="ECO:0000256" key="5">
    <source>
        <dbReference type="ARBA" id="ARBA00022833"/>
    </source>
</evidence>
<dbReference type="InterPro" id="IPR019542">
    <property type="entry name" value="Enhancer_polycomb-like_N"/>
</dbReference>
<keyword evidence="4 7" id="KW-0863">Zinc-finger</keyword>
<evidence type="ECO:0000256" key="3">
    <source>
        <dbReference type="ARBA" id="ARBA00022737"/>
    </source>
</evidence>
<dbReference type="GO" id="GO:0006357">
    <property type="term" value="P:regulation of transcription by RNA polymerase II"/>
    <property type="evidence" value="ECO:0007669"/>
    <property type="project" value="TreeGrafter"/>
</dbReference>
<protein>
    <submittedName>
        <fullName evidence="12">Similar to Saccharomyces cerevisiae YPR031W NTO1 Subunit of the NuA3 histone acetyltransferase complex that acetylates histone H3</fullName>
    </submittedName>
</protein>
<dbReference type="FunFam" id="3.30.40.10:FF:000007">
    <property type="entry name" value="Bromodomain containing 1, isoform CRA_b"/>
    <property type="match status" value="1"/>
</dbReference>
<proteinExistence type="predicted"/>
<accession>A0A0J9X986</accession>
<keyword evidence="6" id="KW-0539">Nucleus</keyword>
<dbReference type="CDD" id="cd15492">
    <property type="entry name" value="PHD_BRPF_JADE_like"/>
    <property type="match status" value="1"/>
</dbReference>
<dbReference type="SMART" id="SM00249">
    <property type="entry name" value="PHD"/>
    <property type="match status" value="2"/>
</dbReference>
<gene>
    <name evidence="12" type="ORF">BN980_GECA06s00098g</name>
</gene>
<evidence type="ECO:0000259" key="11">
    <source>
        <dbReference type="PROSITE" id="PS51805"/>
    </source>
</evidence>
<evidence type="ECO:0000313" key="12">
    <source>
        <dbReference type="EMBL" id="CDO53809.1"/>
    </source>
</evidence>
<evidence type="ECO:0000256" key="7">
    <source>
        <dbReference type="PROSITE-ProRule" id="PRU00146"/>
    </source>
</evidence>
<evidence type="ECO:0000313" key="13">
    <source>
        <dbReference type="Proteomes" id="UP000242525"/>
    </source>
</evidence>
<sequence>MSSRNRFGLFRRTSFTSTTTPQLVEAGEVHKYREERLLTELHPDLLISEDLPVFLDEPTTTNATQSESDSDAVVVKSRKTSSRAKFSVFNIPSHDLNGTVVPTKEPSFLHLPASYTHDNLNEYLSAIGYHHNAGKLVSHDAGPYYCHIPRDQHVEEFIPDEYNNANIQNSALPGFSECTRAEYDMDRTDNEFFKSLNKRRRQGARQPAVSKEVFETTMTLLELAWFWVEQRMPPRTKFKVTDEIPDAEDQKCVICDDGECDNNNVIVFCDGCDIAVHQDCYGVPFIPEGQWLCKACQASRTKLLNCLFCPNRSGVFKKTDTGEWVHLICSIWLPEVSIPNNIFVEPVTGVEEIDRNRWRLVCFICKQKMGACIQCSNKKCSQAYHPTCGRKARLYMKMTAGIHGALVDQSTVISFCDKHTPIDFKPKVGVKRTVEIAKAYYRQRGPLAWTKHSPNNYNNSQKGITQGEPPSGGDWKTKRGIPVIPAFIADRIVKALAKFEITQCTEFVNEMCRYWVLKKEHLKGAYLLKRLQNCVPSESFPLTSARGPITEEASAALKARAEELEAQLRFLDQLRSQAERLREAETRKLELAEVYERLVIAQLYPFMDAIRFIWAKVCELDHKLVQSFNSGDKLHSTTMSSISTVSTTQGETDHLLKPQTAPKKVITTLTGSARGKEISKKIEGFEYYTLEKFRIDVTSLFDPPHITRFTYISADSAAGAKLIIARLILRAERDCALETERYMPEFRVLLPDTRLPRPSSPPPSQPQQQKRPSKSGPQAELQLQREPTTVPYESSKRKHKNQYSYKDSTLRKKRKEKEPSLLLPELLPQQTPKSNSESAFVADNSGNSNERIMQQGVDEDSCHEL</sequence>
<dbReference type="GO" id="GO:0005634">
    <property type="term" value="C:nucleus"/>
    <property type="evidence" value="ECO:0007669"/>
    <property type="project" value="UniProtKB-SubCell"/>
</dbReference>
<keyword evidence="8" id="KW-0175">Coiled coil</keyword>
<feature type="domain" description="PHD-type" evidence="11">
    <location>
        <begin position="303"/>
        <end position="420"/>
    </location>
</feature>
<dbReference type="InterPro" id="IPR034732">
    <property type="entry name" value="EPHD"/>
</dbReference>
<evidence type="ECO:0000256" key="6">
    <source>
        <dbReference type="ARBA" id="ARBA00023242"/>
    </source>
</evidence>
<name>A0A0J9X986_GEOCN</name>
<feature type="coiled-coil region" evidence="8">
    <location>
        <begin position="554"/>
        <end position="591"/>
    </location>
</feature>
<evidence type="ECO:0000256" key="9">
    <source>
        <dbReference type="SAM" id="MobiDB-lite"/>
    </source>
</evidence>
<reference evidence="12" key="1">
    <citation type="submission" date="2014-03" db="EMBL/GenBank/DDBJ databases">
        <authorList>
            <person name="Casaregola S."/>
        </authorList>
    </citation>
    <scope>NUCLEOTIDE SEQUENCE [LARGE SCALE GENOMIC DNA]</scope>
    <source>
        <strain evidence="12">CLIB 918</strain>
    </source>
</reference>
<dbReference type="PANTHER" id="PTHR13793:SF107">
    <property type="entry name" value="BROMODOMAIN-CONTAINING PROTEIN HOMOLOG"/>
    <property type="match status" value="1"/>
</dbReference>
<evidence type="ECO:0000256" key="1">
    <source>
        <dbReference type="ARBA" id="ARBA00004123"/>
    </source>
</evidence>
<evidence type="ECO:0000259" key="10">
    <source>
        <dbReference type="PROSITE" id="PS50016"/>
    </source>
</evidence>